<dbReference type="Pfam" id="PF25212">
    <property type="entry name" value="HVO_A0114"/>
    <property type="match status" value="1"/>
</dbReference>
<keyword evidence="2" id="KW-1185">Reference proteome</keyword>
<reference evidence="1" key="2">
    <citation type="submission" date="2020-09" db="EMBL/GenBank/DDBJ databases">
        <authorList>
            <person name="Sun Q."/>
            <person name="Zhou Y."/>
        </authorList>
    </citation>
    <scope>NUCLEOTIDE SEQUENCE</scope>
    <source>
        <strain evidence="1">CGMCC 1.15082</strain>
    </source>
</reference>
<dbReference type="Proteomes" id="UP000646478">
    <property type="component" value="Unassembled WGS sequence"/>
</dbReference>
<proteinExistence type="predicted"/>
<reference evidence="1" key="1">
    <citation type="journal article" date="2014" name="Int. J. Syst. Evol. Microbiol.">
        <title>Complete genome sequence of Corynebacterium casei LMG S-19264T (=DSM 44701T), isolated from a smear-ripened cheese.</title>
        <authorList>
            <consortium name="US DOE Joint Genome Institute (JGI-PGF)"/>
            <person name="Walter F."/>
            <person name="Albersmeier A."/>
            <person name="Kalinowski J."/>
            <person name="Ruckert C."/>
        </authorList>
    </citation>
    <scope>NUCLEOTIDE SEQUENCE</scope>
    <source>
        <strain evidence="1">CGMCC 1.15082</strain>
    </source>
</reference>
<comment type="caution">
    <text evidence="1">The sequence shown here is derived from an EMBL/GenBank/DDBJ whole genome shotgun (WGS) entry which is preliminary data.</text>
</comment>
<accession>A0A916RZA3</accession>
<dbReference type="RefSeq" id="WP_188820444.1">
    <property type="nucleotide sequence ID" value="NZ_BMHH01000001.1"/>
</dbReference>
<dbReference type="SUPFAM" id="SSF46785">
    <property type="entry name" value="Winged helix' DNA-binding domain"/>
    <property type="match status" value="1"/>
</dbReference>
<evidence type="ECO:0000313" key="2">
    <source>
        <dbReference type="Proteomes" id="UP000646478"/>
    </source>
</evidence>
<gene>
    <name evidence="1" type="ORF">GCM10011491_01310</name>
</gene>
<name>A0A916RZA3_9HYPH</name>
<sequence length="107" mass="11815">MKEVIAETVRAVESGVEATEDFYTFLTYEDLYRTLTPKRIDILDAMKGKGALSMREVARLVGRDFKGVHTDLNAMRLIGLIDSAPEGGVILAYDELHIDITLAARAA</sequence>
<dbReference type="InterPro" id="IPR036390">
    <property type="entry name" value="WH_DNA-bd_sf"/>
</dbReference>
<evidence type="ECO:0000313" key="1">
    <source>
        <dbReference type="EMBL" id="GGA77856.1"/>
    </source>
</evidence>
<dbReference type="AlphaFoldDB" id="A0A916RZA3"/>
<organism evidence="1 2">
    <name type="scientific">Brucella endophytica</name>
    <dbReference type="NCBI Taxonomy" id="1963359"/>
    <lineage>
        <taxon>Bacteria</taxon>
        <taxon>Pseudomonadati</taxon>
        <taxon>Pseudomonadota</taxon>
        <taxon>Alphaproteobacteria</taxon>
        <taxon>Hyphomicrobiales</taxon>
        <taxon>Brucellaceae</taxon>
        <taxon>Brucella/Ochrobactrum group</taxon>
        <taxon>Brucella</taxon>
    </lineage>
</organism>
<protein>
    <submittedName>
        <fullName evidence="1">Uncharacterized protein</fullName>
    </submittedName>
</protein>
<dbReference type="EMBL" id="BMHH01000001">
    <property type="protein sequence ID" value="GGA77856.1"/>
    <property type="molecule type" value="Genomic_DNA"/>
</dbReference>